<keyword evidence="5 8" id="KW-1133">Transmembrane helix</keyword>
<evidence type="ECO:0000256" key="5">
    <source>
        <dbReference type="ARBA" id="ARBA00022989"/>
    </source>
</evidence>
<comment type="caution">
    <text evidence="10">The sequence shown here is derived from an EMBL/GenBank/DDBJ whole genome shotgun (WGS) entry which is preliminary data.</text>
</comment>
<dbReference type="InterPro" id="IPR004837">
    <property type="entry name" value="NaCa_Exmemb"/>
</dbReference>
<dbReference type="PANTHER" id="PTHR12266:SF0">
    <property type="entry name" value="MITOCHONDRIAL SODIUM_CALCIUM EXCHANGER PROTEIN"/>
    <property type="match status" value="1"/>
</dbReference>
<feature type="transmembrane region" description="Helical" evidence="8">
    <location>
        <begin position="180"/>
        <end position="203"/>
    </location>
</feature>
<feature type="transmembrane region" description="Helical" evidence="8">
    <location>
        <begin position="127"/>
        <end position="148"/>
    </location>
</feature>
<feature type="transmembrane region" description="Helical" evidence="8">
    <location>
        <begin position="1067"/>
        <end position="1085"/>
    </location>
</feature>
<keyword evidence="6 8" id="KW-0472">Membrane</keyword>
<feature type="transmembrane region" description="Helical" evidence="8">
    <location>
        <begin position="93"/>
        <end position="115"/>
    </location>
</feature>
<feature type="compositionally biased region" description="Polar residues" evidence="7">
    <location>
        <begin position="441"/>
        <end position="451"/>
    </location>
</feature>
<evidence type="ECO:0000256" key="4">
    <source>
        <dbReference type="ARBA" id="ARBA00022692"/>
    </source>
</evidence>
<dbReference type="OrthoDB" id="407410at2759"/>
<feature type="compositionally biased region" description="Low complexity" evidence="7">
    <location>
        <begin position="365"/>
        <end position="380"/>
    </location>
</feature>
<dbReference type="Pfam" id="PF01699">
    <property type="entry name" value="Na_Ca_ex"/>
    <property type="match status" value="2"/>
</dbReference>
<name>A0A9W8ASY6_9FUNG</name>
<feature type="transmembrane region" description="Helical" evidence="8">
    <location>
        <begin position="824"/>
        <end position="843"/>
    </location>
</feature>
<feature type="transmembrane region" description="Helical" evidence="8">
    <location>
        <begin position="927"/>
        <end position="949"/>
    </location>
</feature>
<feature type="region of interest" description="Disordered" evidence="7">
    <location>
        <begin position="625"/>
        <end position="644"/>
    </location>
</feature>
<feature type="transmembrane region" description="Helical" evidence="8">
    <location>
        <begin position="849"/>
        <end position="873"/>
    </location>
</feature>
<evidence type="ECO:0000256" key="7">
    <source>
        <dbReference type="SAM" id="MobiDB-lite"/>
    </source>
</evidence>
<feature type="compositionally biased region" description="Polar residues" evidence="7">
    <location>
        <begin position="416"/>
        <end position="428"/>
    </location>
</feature>
<evidence type="ECO:0000256" key="2">
    <source>
        <dbReference type="ARBA" id="ARBA00008170"/>
    </source>
</evidence>
<keyword evidence="11" id="KW-1185">Reference proteome</keyword>
<comment type="subcellular location">
    <subcellularLocation>
        <location evidence="1">Membrane</location>
        <topology evidence="1">Multi-pass membrane protein</topology>
    </subcellularLocation>
</comment>
<organism evidence="10 11">
    <name type="scientific">Dispira parvispora</name>
    <dbReference type="NCBI Taxonomy" id="1520584"/>
    <lineage>
        <taxon>Eukaryota</taxon>
        <taxon>Fungi</taxon>
        <taxon>Fungi incertae sedis</taxon>
        <taxon>Zoopagomycota</taxon>
        <taxon>Kickxellomycotina</taxon>
        <taxon>Dimargaritomycetes</taxon>
        <taxon>Dimargaritales</taxon>
        <taxon>Dimargaritaceae</taxon>
        <taxon>Dispira</taxon>
    </lineage>
</organism>
<comment type="similarity">
    <text evidence="2">Belongs to the Ca(2+):cation antiporter (CaCA) (TC 2.A.19) family.</text>
</comment>
<dbReference type="InterPro" id="IPR044880">
    <property type="entry name" value="NCX_ion-bd_dom_sf"/>
</dbReference>
<dbReference type="AlphaFoldDB" id="A0A9W8ASY6"/>
<evidence type="ECO:0000313" key="11">
    <source>
        <dbReference type="Proteomes" id="UP001150925"/>
    </source>
</evidence>
<evidence type="ECO:0000256" key="1">
    <source>
        <dbReference type="ARBA" id="ARBA00004141"/>
    </source>
</evidence>
<feature type="transmembrane region" description="Helical" evidence="8">
    <location>
        <begin position="49"/>
        <end position="72"/>
    </location>
</feature>
<accession>A0A9W8ASY6</accession>
<evidence type="ECO:0000256" key="3">
    <source>
        <dbReference type="ARBA" id="ARBA00022448"/>
    </source>
</evidence>
<feature type="domain" description="Sodium/calcium exchanger membrane region" evidence="9">
    <location>
        <begin position="936"/>
        <end position="1082"/>
    </location>
</feature>
<feature type="region of interest" description="Disordered" evidence="7">
    <location>
        <begin position="519"/>
        <end position="583"/>
    </location>
</feature>
<gene>
    <name evidence="10" type="ORF">IWQ62_001220</name>
</gene>
<feature type="region of interest" description="Disordered" evidence="7">
    <location>
        <begin position="596"/>
        <end position="620"/>
    </location>
</feature>
<dbReference type="Proteomes" id="UP001150925">
    <property type="component" value="Unassembled WGS sequence"/>
</dbReference>
<dbReference type="GO" id="GO:0016020">
    <property type="term" value="C:membrane"/>
    <property type="evidence" value="ECO:0007669"/>
    <property type="project" value="UniProtKB-SubCell"/>
</dbReference>
<reference evidence="10" key="1">
    <citation type="submission" date="2022-07" db="EMBL/GenBank/DDBJ databases">
        <title>Phylogenomic reconstructions and comparative analyses of Kickxellomycotina fungi.</title>
        <authorList>
            <person name="Reynolds N.K."/>
            <person name="Stajich J.E."/>
            <person name="Barry K."/>
            <person name="Grigoriev I.V."/>
            <person name="Crous P."/>
            <person name="Smith M.E."/>
        </authorList>
    </citation>
    <scope>NUCLEOTIDE SEQUENCE</scope>
    <source>
        <strain evidence="10">RSA 1196</strain>
    </source>
</reference>
<proteinExistence type="inferred from homology"/>
<sequence>MDHVTTIAAHACRHVHQAADPCQFIQTHCGDINGVIPYLELYYCHLPRWPWLVLACLVLWMFFLFTWVGISASDYFSPNLTTLAHYFHIPESLAGVTLLAFGNGAPDLFATFSAIKSGSGALALGELVGAAAFISGIVAGSMLILYPFRVTAVPFLREVVFFILTLTITSWIAWDRKITLWEGIALVVFYIIYVVVVMVTTWMERQYYVRKFLVDQARAEYADWGYTNVEEDSLQRPTIRVSEDLGVSGEPGITPVIQVDDADQPPTSPHLAGHDDDSDAGSELLPLLHKRSTSVAGNAPVSPHSYFEREEAGQDEQIQPNAWARRKSLLSAIEFREFLQSLPSYNQNTNSIHGSVSPFSYLTVPSPGGASSRSPRGPNSRSRKSSLGRSEPHQVLEVPATPTGPGTRRVEHPSSTDRPSNDYLQRTISDLDLDDSALWGPTSTRTSTEQDSGPMPDRMISTSAPDGIPLTVPSGSGIVPSDRNVLLTPPTVKVTTARASTSSSESPGSVEYPGIPTVIVQPSTPKSTHQGLSYTESDAASQGLLTPNLARSEESESSNVRRRSSRTNPLNLQIPIPDSGKHRRLLSADETLLSAISPRSVDEEPRVFPPERSDGSVPTYFDQTVRDRSHSSPSGIHLRLPSLDVDTRHSPSMDGMQLSPEGSVGLPSPSIVSIDQRSLFSSPLGESPVTIKYYPAFLLNDIYLLGYHAIPTFRSWAMAHAFHRMFIIVTIPIILLLNLTVPISQLVDNNGENKVSSETDTVSDGDPFVVSSENISEPSSPVIQPSHLSDQETPLITLSTPGSPTLPNTPRVVSRSLYMKQWVIVIRCFLVPVFTTWAIARIFDSLPPWALFASLITGISLAVMVGLAFFPAWHKLHVMWTKPWGVLNRLRWGANAQPDSTTLTHEPAHRSHQWVKRIAARVYGTPLVRTFFAGCVGFVTGISWVYLIADEVVALLQSLGVILHISDGILGLTILALGNSLGDFMTNLTIAKMGLPAMALSACFGGPMLNILLGIGLSATTITSATHKNYDLPVSNTVFVSSMGVIISMIIMLFWVPLHGYRMTQGLGIMLIIIYSVCMGINMVLELQEKDHH</sequence>
<feature type="compositionally biased region" description="Polar residues" evidence="7">
    <location>
        <begin position="520"/>
        <end position="545"/>
    </location>
</feature>
<dbReference type="GO" id="GO:0008324">
    <property type="term" value="F:monoatomic cation transmembrane transporter activity"/>
    <property type="evidence" value="ECO:0007669"/>
    <property type="project" value="TreeGrafter"/>
</dbReference>
<feature type="compositionally biased region" description="Basic and acidic residues" evidence="7">
    <location>
        <begin position="600"/>
        <end position="614"/>
    </location>
</feature>
<feature type="transmembrane region" description="Helical" evidence="8">
    <location>
        <begin position="155"/>
        <end position="174"/>
    </location>
</feature>
<evidence type="ECO:0000259" key="9">
    <source>
        <dbReference type="Pfam" id="PF01699"/>
    </source>
</evidence>
<protein>
    <recommendedName>
        <fullName evidence="9">Sodium/calcium exchanger membrane region domain-containing protein</fullName>
    </recommendedName>
</protein>
<dbReference type="GO" id="GO:0006874">
    <property type="term" value="P:intracellular calcium ion homeostasis"/>
    <property type="evidence" value="ECO:0007669"/>
    <property type="project" value="TreeGrafter"/>
</dbReference>
<feature type="domain" description="Sodium/calcium exchanger membrane region" evidence="9">
    <location>
        <begin position="58"/>
        <end position="198"/>
    </location>
</feature>
<feature type="transmembrane region" description="Helical" evidence="8">
    <location>
        <begin position="722"/>
        <end position="741"/>
    </location>
</feature>
<feature type="region of interest" description="Disordered" evidence="7">
    <location>
        <begin position="363"/>
        <end position="464"/>
    </location>
</feature>
<keyword evidence="3" id="KW-0813">Transport</keyword>
<keyword evidence="4 8" id="KW-0812">Transmembrane</keyword>
<feature type="transmembrane region" description="Helical" evidence="8">
    <location>
        <begin position="997"/>
        <end position="1017"/>
    </location>
</feature>
<evidence type="ECO:0000256" key="6">
    <source>
        <dbReference type="ARBA" id="ARBA00023136"/>
    </source>
</evidence>
<feature type="transmembrane region" description="Helical" evidence="8">
    <location>
        <begin position="955"/>
        <end position="977"/>
    </location>
</feature>
<dbReference type="Gene3D" id="1.20.1420.30">
    <property type="entry name" value="NCX, central ion-binding region"/>
    <property type="match status" value="2"/>
</dbReference>
<evidence type="ECO:0000256" key="8">
    <source>
        <dbReference type="SAM" id="Phobius"/>
    </source>
</evidence>
<dbReference type="EMBL" id="JANBPY010000175">
    <property type="protein sequence ID" value="KAJ1968489.1"/>
    <property type="molecule type" value="Genomic_DNA"/>
</dbReference>
<dbReference type="PANTHER" id="PTHR12266">
    <property type="entry name" value="NA+/CA2+ K+ INDEPENDENT EXCHANGER"/>
    <property type="match status" value="1"/>
</dbReference>
<evidence type="ECO:0000313" key="10">
    <source>
        <dbReference type="EMBL" id="KAJ1968489.1"/>
    </source>
</evidence>
<feature type="transmembrane region" description="Helical" evidence="8">
    <location>
        <begin position="1037"/>
        <end position="1055"/>
    </location>
</feature>
<feature type="region of interest" description="Disordered" evidence="7">
    <location>
        <begin position="256"/>
        <end position="282"/>
    </location>
</feature>
<dbReference type="InterPro" id="IPR051359">
    <property type="entry name" value="CaCA_antiporter"/>
</dbReference>